<evidence type="ECO:0000313" key="4">
    <source>
        <dbReference type="Proteomes" id="UP000282654"/>
    </source>
</evidence>
<keyword evidence="1" id="KW-0812">Transmembrane</keyword>
<protein>
    <submittedName>
        <fullName evidence="3">Putative Flp pilus-assembly TadE/G-like protein</fullName>
    </submittedName>
</protein>
<keyword evidence="1" id="KW-1133">Transmembrane helix</keyword>
<keyword evidence="1" id="KW-0472">Membrane</keyword>
<dbReference type="EMBL" id="RKRE01000001">
    <property type="protein sequence ID" value="RPF49579.1"/>
    <property type="molecule type" value="Genomic_DNA"/>
</dbReference>
<comment type="caution">
    <text evidence="3">The sequence shown here is derived from an EMBL/GenBank/DDBJ whole genome shotgun (WGS) entry which is preliminary data.</text>
</comment>
<sequence>MLHDERGMVPTTISLLMIPLAMLAMLMFFDLARIHLVRGQLRTAADAGALAAAQTAVLEPRYVYEAVYDSQGNLIALNAKIAGYDAVIKDPVLAETAARDAVRRNISGILKAQEKAGLLEFDVSPVPANDSFAGRIEGDTNNKYRVSLSSRLKLLLAGPLAKLWGLNDADKGVGATGTGEAVAPAAP</sequence>
<evidence type="ECO:0000256" key="1">
    <source>
        <dbReference type="SAM" id="Phobius"/>
    </source>
</evidence>
<proteinExistence type="predicted"/>
<organism evidence="3 4">
    <name type="scientific">Thermodesulfitimonas autotrophica</name>
    <dbReference type="NCBI Taxonomy" id="1894989"/>
    <lineage>
        <taxon>Bacteria</taxon>
        <taxon>Bacillati</taxon>
        <taxon>Bacillota</taxon>
        <taxon>Clostridia</taxon>
        <taxon>Thermoanaerobacterales</taxon>
        <taxon>Thermoanaerobacteraceae</taxon>
        <taxon>Thermodesulfitimonas</taxon>
    </lineage>
</organism>
<feature type="transmembrane region" description="Helical" evidence="1">
    <location>
        <begin position="12"/>
        <end position="32"/>
    </location>
</feature>
<keyword evidence="4" id="KW-1185">Reference proteome</keyword>
<dbReference type="InterPro" id="IPR028087">
    <property type="entry name" value="Tad_N"/>
</dbReference>
<dbReference type="AlphaFoldDB" id="A0A3N5AX28"/>
<accession>A0A3N5AX28</accession>
<evidence type="ECO:0000259" key="2">
    <source>
        <dbReference type="Pfam" id="PF13400"/>
    </source>
</evidence>
<dbReference type="RefSeq" id="WP_123927249.1">
    <property type="nucleotide sequence ID" value="NZ_RKRE01000001.1"/>
</dbReference>
<feature type="domain" description="Putative Flp pilus-assembly TadG-like N-terminal" evidence="2">
    <location>
        <begin position="13"/>
        <end position="54"/>
    </location>
</feature>
<reference evidence="3 4" key="1">
    <citation type="submission" date="2018-11" db="EMBL/GenBank/DDBJ databases">
        <title>Genomic Encyclopedia of Type Strains, Phase IV (KMG-IV): sequencing the most valuable type-strain genomes for metagenomic binning, comparative biology and taxonomic classification.</title>
        <authorList>
            <person name="Goeker M."/>
        </authorList>
    </citation>
    <scope>NUCLEOTIDE SEQUENCE [LARGE SCALE GENOMIC DNA]</scope>
    <source>
        <strain evidence="3 4">DSM 102936</strain>
    </source>
</reference>
<dbReference type="Pfam" id="PF13400">
    <property type="entry name" value="Tad"/>
    <property type="match status" value="1"/>
</dbReference>
<name>A0A3N5AX28_9THEO</name>
<dbReference type="Proteomes" id="UP000282654">
    <property type="component" value="Unassembled WGS sequence"/>
</dbReference>
<evidence type="ECO:0000313" key="3">
    <source>
        <dbReference type="EMBL" id="RPF49579.1"/>
    </source>
</evidence>
<gene>
    <name evidence="3" type="ORF">EDD75_0397</name>
</gene>